<evidence type="ECO:0008006" key="15">
    <source>
        <dbReference type="Google" id="ProtNLM"/>
    </source>
</evidence>
<reference evidence="13" key="1">
    <citation type="submission" date="2023-08" db="EMBL/GenBank/DDBJ databases">
        <authorList>
            <person name="Alioto T."/>
            <person name="Alioto T."/>
            <person name="Gomez Garrido J."/>
        </authorList>
    </citation>
    <scope>NUCLEOTIDE SEQUENCE</scope>
</reference>
<keyword evidence="8" id="KW-0496">Mitochondrion</keyword>
<keyword evidence="3 11" id="KW-0813">Transport</keyword>
<dbReference type="GO" id="GO:0005743">
    <property type="term" value="C:mitochondrial inner membrane"/>
    <property type="evidence" value="ECO:0007669"/>
    <property type="project" value="UniProtKB-SubCell"/>
</dbReference>
<dbReference type="PROSITE" id="PS50920">
    <property type="entry name" value="SOLCAR"/>
    <property type="match status" value="3"/>
</dbReference>
<feature type="repeat" description="Solcar" evidence="10">
    <location>
        <begin position="15"/>
        <end position="104"/>
    </location>
</feature>
<name>A0AA36BAQ4_OCTVU</name>
<keyword evidence="7 12" id="KW-1133">Transmembrane helix</keyword>
<evidence type="ECO:0000256" key="2">
    <source>
        <dbReference type="ARBA" id="ARBA00006375"/>
    </source>
</evidence>
<dbReference type="Gene3D" id="1.50.40.10">
    <property type="entry name" value="Mitochondrial carrier domain"/>
    <property type="match status" value="1"/>
</dbReference>
<dbReference type="PANTHER" id="PTHR45928:SF1">
    <property type="entry name" value="RE38146P"/>
    <property type="match status" value="1"/>
</dbReference>
<dbReference type="AlphaFoldDB" id="A0AA36BAQ4"/>
<dbReference type="FunFam" id="1.50.40.10:FF:000039">
    <property type="entry name" value="Solute carrier family 25 member 35"/>
    <property type="match status" value="1"/>
</dbReference>
<evidence type="ECO:0000256" key="9">
    <source>
        <dbReference type="ARBA" id="ARBA00023136"/>
    </source>
</evidence>
<dbReference type="Proteomes" id="UP001162480">
    <property type="component" value="Chromosome 12"/>
</dbReference>
<gene>
    <name evidence="13" type="ORF">OCTVUL_1B013599</name>
</gene>
<sequence length="317" mass="35280">MESRKKQQQPRSNKIEFILGGLSSSGAGLFTNPLEVVKTRMQLQGELKAKGLYTVHYRHVFHAFYTIAKNDGFLALQNGLVPALWYQFFMNGVRLGSFQIFDNMGFTRGKDGRVSFPQSVLAGALAGCIGAAVGSPFYMVKTQLQAQATEAIAVGYQHKHYGLIQGLSTTYRDFGICGMWRGVSGALPRVTIGSAIQLSTFSTSKAFIVNTKIFPSNSWLNALLASMISGVLVTLFMTPFDVVSTRLYNQGIDANGRGLYYSGPLNCFSKIFKSEGIWGFYKGWGPSFTRLVPHTILSLVLWTEFRKYYFYYQEIAN</sequence>
<evidence type="ECO:0000313" key="13">
    <source>
        <dbReference type="EMBL" id="CAI9730965.1"/>
    </source>
</evidence>
<keyword evidence="4 10" id="KW-0812">Transmembrane</keyword>
<dbReference type="InterPro" id="IPR051508">
    <property type="entry name" value="Mito_Carrier_Antiporter"/>
</dbReference>
<dbReference type="InterPro" id="IPR023395">
    <property type="entry name" value="MCP_dom_sf"/>
</dbReference>
<keyword evidence="14" id="KW-1185">Reference proteome</keyword>
<evidence type="ECO:0000256" key="4">
    <source>
        <dbReference type="ARBA" id="ARBA00022692"/>
    </source>
</evidence>
<dbReference type="PANTHER" id="PTHR45928">
    <property type="entry name" value="RE38146P"/>
    <property type="match status" value="1"/>
</dbReference>
<keyword evidence="6" id="KW-0999">Mitochondrion inner membrane</keyword>
<evidence type="ECO:0000313" key="14">
    <source>
        <dbReference type="Proteomes" id="UP001162480"/>
    </source>
</evidence>
<evidence type="ECO:0000256" key="1">
    <source>
        <dbReference type="ARBA" id="ARBA00004448"/>
    </source>
</evidence>
<evidence type="ECO:0000256" key="3">
    <source>
        <dbReference type="ARBA" id="ARBA00022448"/>
    </source>
</evidence>
<dbReference type="Pfam" id="PF00153">
    <property type="entry name" value="Mito_carr"/>
    <property type="match status" value="3"/>
</dbReference>
<evidence type="ECO:0000256" key="7">
    <source>
        <dbReference type="ARBA" id="ARBA00022989"/>
    </source>
</evidence>
<evidence type="ECO:0000256" key="6">
    <source>
        <dbReference type="ARBA" id="ARBA00022792"/>
    </source>
</evidence>
<comment type="subcellular location">
    <subcellularLocation>
        <location evidence="1">Mitochondrion inner membrane</location>
        <topology evidence="1">Multi-pass membrane protein</topology>
    </subcellularLocation>
</comment>
<evidence type="ECO:0000256" key="12">
    <source>
        <dbReference type="SAM" id="Phobius"/>
    </source>
</evidence>
<feature type="transmembrane region" description="Helical" evidence="12">
    <location>
        <begin position="219"/>
        <end position="240"/>
    </location>
</feature>
<comment type="similarity">
    <text evidence="2 11">Belongs to the mitochondrial carrier (TC 2.A.29) family.</text>
</comment>
<feature type="repeat" description="Solcar" evidence="10">
    <location>
        <begin position="114"/>
        <end position="207"/>
    </location>
</feature>
<keyword evidence="5" id="KW-0677">Repeat</keyword>
<feature type="repeat" description="Solcar" evidence="10">
    <location>
        <begin position="217"/>
        <end position="308"/>
    </location>
</feature>
<dbReference type="EMBL" id="OX597825">
    <property type="protein sequence ID" value="CAI9730965.1"/>
    <property type="molecule type" value="Genomic_DNA"/>
</dbReference>
<proteinExistence type="inferred from homology"/>
<evidence type="ECO:0000256" key="5">
    <source>
        <dbReference type="ARBA" id="ARBA00022737"/>
    </source>
</evidence>
<accession>A0AA36BAQ4</accession>
<dbReference type="SUPFAM" id="SSF103506">
    <property type="entry name" value="Mitochondrial carrier"/>
    <property type="match status" value="1"/>
</dbReference>
<dbReference type="InterPro" id="IPR018108">
    <property type="entry name" value="MCP_transmembrane"/>
</dbReference>
<keyword evidence="9 10" id="KW-0472">Membrane</keyword>
<evidence type="ECO:0000256" key="8">
    <source>
        <dbReference type="ARBA" id="ARBA00023128"/>
    </source>
</evidence>
<evidence type="ECO:0000256" key="10">
    <source>
        <dbReference type="PROSITE-ProRule" id="PRU00282"/>
    </source>
</evidence>
<protein>
    <recommendedName>
        <fullName evidence="15">Solute carrier family 25 member 35-like</fullName>
    </recommendedName>
</protein>
<evidence type="ECO:0000256" key="11">
    <source>
        <dbReference type="RuleBase" id="RU000488"/>
    </source>
</evidence>
<organism evidence="13 14">
    <name type="scientific">Octopus vulgaris</name>
    <name type="common">Common octopus</name>
    <dbReference type="NCBI Taxonomy" id="6645"/>
    <lineage>
        <taxon>Eukaryota</taxon>
        <taxon>Metazoa</taxon>
        <taxon>Spiralia</taxon>
        <taxon>Lophotrochozoa</taxon>
        <taxon>Mollusca</taxon>
        <taxon>Cephalopoda</taxon>
        <taxon>Coleoidea</taxon>
        <taxon>Octopodiformes</taxon>
        <taxon>Octopoda</taxon>
        <taxon>Incirrata</taxon>
        <taxon>Octopodidae</taxon>
        <taxon>Octopus</taxon>
    </lineage>
</organism>
<feature type="transmembrane region" description="Helical" evidence="12">
    <location>
        <begin position="120"/>
        <end position="139"/>
    </location>
</feature>